<dbReference type="EMBL" id="JABFUD020000007">
    <property type="protein sequence ID" value="KAI5077990.1"/>
    <property type="molecule type" value="Genomic_DNA"/>
</dbReference>
<keyword evidence="1" id="KW-0732">Signal</keyword>
<dbReference type="Proteomes" id="UP000886520">
    <property type="component" value="Chromosome 7"/>
</dbReference>
<dbReference type="InterPro" id="IPR010730">
    <property type="entry name" value="HET"/>
</dbReference>
<accession>A0A9D4V209</accession>
<feature type="signal peptide" evidence="1">
    <location>
        <begin position="1"/>
        <end position="28"/>
    </location>
</feature>
<feature type="chain" id="PRO_5038844590" description="Heterokaryon incompatibility domain-containing protein" evidence="1">
    <location>
        <begin position="29"/>
        <end position="693"/>
    </location>
</feature>
<dbReference type="OrthoDB" id="674604at2759"/>
<sequence length="693" mass="77590">MWNIISHTWGHLVHYCTLLLLKLLPARHFPRHETPLRTHSSDVLIQRRVPEYPIRVVNVVETLKNRRTVVFKKPDAWQDFHIISHTWSQMVRDLSIEIGASIALTASTGNCGPIDSYAVAFQEADLSRNRCYVELSKLLGWLASDGVKGVWMDALCINQKNIDEKSLEIARMGDYYNKCQGCYVIPNGIGQPYGRLCAQPMPFEIEQKERRPDQVLPRWFYRVWTLQEYLLPGHIAFLVGDLHPTFIRLINAFISSRSKSAVGFCNCCCKMEDCLSLLYRNMNPHHRHPDPVQAEKDSLVSEAFMNHVEKLMDAGDQSMSSVESLAMSPALEAIDCSQILVKSEDVCGECGSRPHLIRRVATCSTMYFVESLAYDVLLCLSAGSKWSTQVDVSSSQVRSTKEAASEREKKFDSLEVFWLTAVRDCSHEEDRVLGILGLLDGFHEVPDQLRADKSLEEQVLFVARHNFEFAFSLVIYSSDYFLQVPGLSWAADLRDNGSNPIGGGGLIPSGIFNSRSGKYAYGCVRLAQITKVTEQGFLHMSARVAQGRLRYLAQISSWRLHNVEGCPSIDGAGVPDTRDLLSATLKVSQIRDDRGCPLSLLEFDVHLIILESFIKPGRGVGRPGHPCVRIMVCCGQSPRSNLHNLCNTYVSATEILADSASTPIDCQVGGYGKDIPGEALINKRIEFKRGESL</sequence>
<dbReference type="Pfam" id="PF06985">
    <property type="entry name" value="HET"/>
    <property type="match status" value="1"/>
</dbReference>
<organism evidence="3 4">
    <name type="scientific">Adiantum capillus-veneris</name>
    <name type="common">Maidenhair fern</name>
    <dbReference type="NCBI Taxonomy" id="13818"/>
    <lineage>
        <taxon>Eukaryota</taxon>
        <taxon>Viridiplantae</taxon>
        <taxon>Streptophyta</taxon>
        <taxon>Embryophyta</taxon>
        <taxon>Tracheophyta</taxon>
        <taxon>Polypodiopsida</taxon>
        <taxon>Polypodiidae</taxon>
        <taxon>Polypodiales</taxon>
        <taxon>Pteridineae</taxon>
        <taxon>Pteridaceae</taxon>
        <taxon>Vittarioideae</taxon>
        <taxon>Adiantum</taxon>
    </lineage>
</organism>
<evidence type="ECO:0000256" key="1">
    <source>
        <dbReference type="SAM" id="SignalP"/>
    </source>
</evidence>
<keyword evidence="4" id="KW-1185">Reference proteome</keyword>
<comment type="caution">
    <text evidence="3">The sequence shown here is derived from an EMBL/GenBank/DDBJ whole genome shotgun (WGS) entry which is preliminary data.</text>
</comment>
<reference evidence="3" key="1">
    <citation type="submission" date="2021-01" db="EMBL/GenBank/DDBJ databases">
        <title>Adiantum capillus-veneris genome.</title>
        <authorList>
            <person name="Fang Y."/>
            <person name="Liao Q."/>
        </authorList>
    </citation>
    <scope>NUCLEOTIDE SEQUENCE</scope>
    <source>
        <strain evidence="3">H3</strain>
        <tissue evidence="3">Leaf</tissue>
    </source>
</reference>
<proteinExistence type="predicted"/>
<protein>
    <recommendedName>
        <fullName evidence="2">Heterokaryon incompatibility domain-containing protein</fullName>
    </recommendedName>
</protein>
<evidence type="ECO:0000313" key="3">
    <source>
        <dbReference type="EMBL" id="KAI5077990.1"/>
    </source>
</evidence>
<dbReference type="PANTHER" id="PTHR24148:SF64">
    <property type="entry name" value="HETEROKARYON INCOMPATIBILITY DOMAIN-CONTAINING PROTEIN"/>
    <property type="match status" value="1"/>
</dbReference>
<name>A0A9D4V209_ADICA</name>
<gene>
    <name evidence="3" type="ORF">GOP47_0007814</name>
</gene>
<dbReference type="InterPro" id="IPR052895">
    <property type="entry name" value="HetReg/Transcr_Mod"/>
</dbReference>
<dbReference type="AlphaFoldDB" id="A0A9D4V209"/>
<evidence type="ECO:0000313" key="4">
    <source>
        <dbReference type="Proteomes" id="UP000886520"/>
    </source>
</evidence>
<evidence type="ECO:0000259" key="2">
    <source>
        <dbReference type="Pfam" id="PF06985"/>
    </source>
</evidence>
<dbReference type="PANTHER" id="PTHR24148">
    <property type="entry name" value="ANKYRIN REPEAT DOMAIN-CONTAINING PROTEIN 39 HOMOLOG-RELATED"/>
    <property type="match status" value="1"/>
</dbReference>
<feature type="domain" description="Heterokaryon incompatibility" evidence="2">
    <location>
        <begin position="134"/>
        <end position="228"/>
    </location>
</feature>